<evidence type="ECO:0000256" key="1">
    <source>
        <dbReference type="SAM" id="MobiDB-lite"/>
    </source>
</evidence>
<keyword evidence="3" id="KW-1185">Reference proteome</keyword>
<feature type="region of interest" description="Disordered" evidence="1">
    <location>
        <begin position="111"/>
        <end position="145"/>
    </location>
</feature>
<dbReference type="Pfam" id="PF17257">
    <property type="entry name" value="DUF5323"/>
    <property type="match status" value="1"/>
</dbReference>
<comment type="caution">
    <text evidence="2">The sequence shown here is derived from an EMBL/GenBank/DDBJ whole genome shotgun (WGS) entry which is preliminary data.</text>
</comment>
<dbReference type="InterPro" id="IPR020526">
    <property type="entry name" value="Ribosomal_cL38"/>
</dbReference>
<dbReference type="PANTHER" id="PTHR36798:SF2">
    <property type="entry name" value="LARGE RIBOSOMAL SUBUNIT PROTEIN CL38"/>
    <property type="match status" value="1"/>
</dbReference>
<protein>
    <recommendedName>
        <fullName evidence="4">50S ribosomal protein 6, chloroplastic</fullName>
    </recommendedName>
</protein>
<dbReference type="PANTHER" id="PTHR36798">
    <property type="entry name" value="50S RIBOSOMAL PROTEIN 6, CHLOROPLASTIC"/>
    <property type="match status" value="1"/>
</dbReference>
<accession>A0ABC8UNK4</accession>
<evidence type="ECO:0000313" key="2">
    <source>
        <dbReference type="EMBL" id="CAK9182419.1"/>
    </source>
</evidence>
<reference evidence="2 3" key="1">
    <citation type="submission" date="2024-02" db="EMBL/GenBank/DDBJ databases">
        <authorList>
            <person name="Vignale AGUSTIN F."/>
            <person name="Sosa J E."/>
            <person name="Modenutti C."/>
        </authorList>
    </citation>
    <scope>NUCLEOTIDE SEQUENCE [LARGE SCALE GENOMIC DNA]</scope>
</reference>
<name>A0ABC8UNK4_9AQUA</name>
<dbReference type="EMBL" id="CAUOFW020008335">
    <property type="protein sequence ID" value="CAK9182419.1"/>
    <property type="molecule type" value="Genomic_DNA"/>
</dbReference>
<dbReference type="AlphaFoldDB" id="A0ABC8UNK4"/>
<sequence>MLPLFDLGVGVHPVQCLQSGSEPPPPTPPPLIFLSPNTCYFIFALEEWEAQTALAKKNVSFSSNLLENGGGAYPFFSLLVQCRRWCDQGGTRSGRRRWWRQGSDRVLIAATEEGNETPHEDSTRKSQAWDIRRGPTVYPPLPPLPPEWTLVTDDAVAETAVSSPPQLPKTTQS</sequence>
<evidence type="ECO:0008006" key="4">
    <source>
        <dbReference type="Google" id="ProtNLM"/>
    </source>
</evidence>
<proteinExistence type="predicted"/>
<organism evidence="2 3">
    <name type="scientific">Ilex paraguariensis</name>
    <name type="common">yerba mate</name>
    <dbReference type="NCBI Taxonomy" id="185542"/>
    <lineage>
        <taxon>Eukaryota</taxon>
        <taxon>Viridiplantae</taxon>
        <taxon>Streptophyta</taxon>
        <taxon>Embryophyta</taxon>
        <taxon>Tracheophyta</taxon>
        <taxon>Spermatophyta</taxon>
        <taxon>Magnoliopsida</taxon>
        <taxon>eudicotyledons</taxon>
        <taxon>Gunneridae</taxon>
        <taxon>Pentapetalae</taxon>
        <taxon>asterids</taxon>
        <taxon>campanulids</taxon>
        <taxon>Aquifoliales</taxon>
        <taxon>Aquifoliaceae</taxon>
        <taxon>Ilex</taxon>
    </lineage>
</organism>
<dbReference type="Proteomes" id="UP001642360">
    <property type="component" value="Unassembled WGS sequence"/>
</dbReference>
<evidence type="ECO:0000313" key="3">
    <source>
        <dbReference type="Proteomes" id="UP001642360"/>
    </source>
</evidence>
<gene>
    <name evidence="2" type="ORF">ILEXP_LOCUS52565</name>
</gene>